<reference evidence="1" key="1">
    <citation type="submission" date="2020-11" db="EMBL/GenBank/DDBJ databases">
        <authorList>
            <person name="Koelle M."/>
            <person name="Horta M.A.C."/>
            <person name="Nowrousian M."/>
            <person name="Ohm R.A."/>
            <person name="Benz P."/>
            <person name="Pilgard A."/>
        </authorList>
    </citation>
    <scope>NUCLEOTIDE SEQUENCE</scope>
    <source>
        <strain evidence="1">FPRL280</strain>
    </source>
</reference>
<reference evidence="1" key="2">
    <citation type="journal article" name="Front. Microbiol.">
        <title>Degradative Capacity of Two Strains of Rhodonia placenta: From Phenotype to Genotype.</title>
        <authorList>
            <person name="Kolle M."/>
            <person name="Horta M.A.C."/>
            <person name="Nowrousian M."/>
            <person name="Ohm R.A."/>
            <person name="Benz J.P."/>
            <person name="Pilgard A."/>
        </authorList>
    </citation>
    <scope>NUCLEOTIDE SEQUENCE</scope>
    <source>
        <strain evidence="1">FPRL280</strain>
    </source>
</reference>
<protein>
    <submittedName>
        <fullName evidence="1">Uncharacterized protein</fullName>
    </submittedName>
</protein>
<evidence type="ECO:0000313" key="1">
    <source>
        <dbReference type="EMBL" id="KAF9805311.1"/>
    </source>
</evidence>
<accession>A0A8H7NV57</accession>
<organism evidence="1 2">
    <name type="scientific">Rhodonia placenta</name>
    <dbReference type="NCBI Taxonomy" id="104341"/>
    <lineage>
        <taxon>Eukaryota</taxon>
        <taxon>Fungi</taxon>
        <taxon>Dikarya</taxon>
        <taxon>Basidiomycota</taxon>
        <taxon>Agaricomycotina</taxon>
        <taxon>Agaricomycetes</taxon>
        <taxon>Polyporales</taxon>
        <taxon>Adustoporiaceae</taxon>
        <taxon>Rhodonia</taxon>
    </lineage>
</organism>
<dbReference type="EMBL" id="JADOXO010000392">
    <property type="protein sequence ID" value="KAF9805311.1"/>
    <property type="molecule type" value="Genomic_DNA"/>
</dbReference>
<sequence length="39" mass="4790">MTPIAPYVHPPPPSQLLHSRGWFRRSWSKRMRYWKSYTS</sequence>
<gene>
    <name evidence="1" type="ORF">IEO21_09101</name>
</gene>
<dbReference type="Proteomes" id="UP000639403">
    <property type="component" value="Unassembled WGS sequence"/>
</dbReference>
<evidence type="ECO:0000313" key="2">
    <source>
        <dbReference type="Proteomes" id="UP000639403"/>
    </source>
</evidence>
<proteinExistence type="predicted"/>
<name>A0A8H7NV57_9APHY</name>
<comment type="caution">
    <text evidence="1">The sequence shown here is derived from an EMBL/GenBank/DDBJ whole genome shotgun (WGS) entry which is preliminary data.</text>
</comment>
<dbReference type="AlphaFoldDB" id="A0A8H7NV57"/>